<name>A0A518BSP7_9BACT</name>
<dbReference type="RefSeq" id="WP_145070403.1">
    <property type="nucleotide sequence ID" value="NZ_CP036287.1"/>
</dbReference>
<evidence type="ECO:0000313" key="2">
    <source>
        <dbReference type="Proteomes" id="UP000316921"/>
    </source>
</evidence>
<gene>
    <name evidence="1" type="ORF">Pla133_51120</name>
</gene>
<evidence type="ECO:0008006" key="3">
    <source>
        <dbReference type="Google" id="ProtNLM"/>
    </source>
</evidence>
<dbReference type="AlphaFoldDB" id="A0A518BSP7"/>
<evidence type="ECO:0000313" key="1">
    <source>
        <dbReference type="EMBL" id="QDU69989.1"/>
    </source>
</evidence>
<keyword evidence="2" id="KW-1185">Reference proteome</keyword>
<protein>
    <recommendedName>
        <fullName evidence="3">Prepilin-type N-terminal cleavage/methylation domain-containing protein</fullName>
    </recommendedName>
</protein>
<sequence length="142" mass="15016">MRVPTLPHRMSGRSGMSMLELVVCSTILLVSVMAAAHAQLDANRLMTEAQQTNVAVGVVHAALESVLEVDLEQLVAGEAAVQIGGEVPVAQDLLAGQSVVLDTPGFDPAADDMPDSLEVRTTLTWTSLTGHQRQMTMAGVLR</sequence>
<dbReference type="Proteomes" id="UP000316921">
    <property type="component" value="Chromosome"/>
</dbReference>
<accession>A0A518BSP7</accession>
<proteinExistence type="predicted"/>
<dbReference type="EMBL" id="CP036287">
    <property type="protein sequence ID" value="QDU69989.1"/>
    <property type="molecule type" value="Genomic_DNA"/>
</dbReference>
<reference evidence="1 2" key="1">
    <citation type="submission" date="2019-02" db="EMBL/GenBank/DDBJ databases">
        <title>Deep-cultivation of Planctomycetes and their phenomic and genomic characterization uncovers novel biology.</title>
        <authorList>
            <person name="Wiegand S."/>
            <person name="Jogler M."/>
            <person name="Boedeker C."/>
            <person name="Pinto D."/>
            <person name="Vollmers J."/>
            <person name="Rivas-Marin E."/>
            <person name="Kohn T."/>
            <person name="Peeters S.H."/>
            <person name="Heuer A."/>
            <person name="Rast P."/>
            <person name="Oberbeckmann S."/>
            <person name="Bunk B."/>
            <person name="Jeske O."/>
            <person name="Meyerdierks A."/>
            <person name="Storesund J.E."/>
            <person name="Kallscheuer N."/>
            <person name="Luecker S."/>
            <person name="Lage O.M."/>
            <person name="Pohl T."/>
            <person name="Merkel B.J."/>
            <person name="Hornburger P."/>
            <person name="Mueller R.-W."/>
            <person name="Bruemmer F."/>
            <person name="Labrenz M."/>
            <person name="Spormann A.M."/>
            <person name="Op den Camp H."/>
            <person name="Overmann J."/>
            <person name="Amann R."/>
            <person name="Jetten M.S.M."/>
            <person name="Mascher T."/>
            <person name="Medema M.H."/>
            <person name="Devos D.P."/>
            <person name="Kaster A.-K."/>
            <person name="Ovreas L."/>
            <person name="Rohde M."/>
            <person name="Galperin M.Y."/>
            <person name="Jogler C."/>
        </authorList>
    </citation>
    <scope>NUCLEOTIDE SEQUENCE [LARGE SCALE GENOMIC DNA]</scope>
    <source>
        <strain evidence="1 2">Pla133</strain>
    </source>
</reference>
<dbReference type="KEGG" id="pbap:Pla133_51120"/>
<organism evidence="1 2">
    <name type="scientific">Engelhardtia mirabilis</name>
    <dbReference type="NCBI Taxonomy" id="2528011"/>
    <lineage>
        <taxon>Bacteria</taxon>
        <taxon>Pseudomonadati</taxon>
        <taxon>Planctomycetota</taxon>
        <taxon>Planctomycetia</taxon>
        <taxon>Planctomycetia incertae sedis</taxon>
        <taxon>Engelhardtia</taxon>
    </lineage>
</organism>